<sequence length="172" mass="20278">MTTQRVDTFTFEFPDSWLTIKYDDCVFYRNRFGQLVDVKAVDVLAIGHGLFIIEAKDFRRYRIQSKQRMSNDELVLEIAKKVRDTVAVLYGAYRHENQELSEFCSYLYSQTVRPIKVILLLEEDRPPTGHKSFKRIRPNLLTAINQRLRYLNVHCNLHNCSDVPGNYGWTVR</sequence>
<gene>
    <name evidence="1" type="ordered locus">Desti_2146</name>
</gene>
<keyword evidence="2" id="KW-1185">Reference proteome</keyword>
<proteinExistence type="predicted"/>
<dbReference type="EMBL" id="CP003360">
    <property type="protein sequence ID" value="AFM24844.1"/>
    <property type="molecule type" value="Genomic_DNA"/>
</dbReference>
<reference evidence="2" key="1">
    <citation type="submission" date="2012-06" db="EMBL/GenBank/DDBJ databases">
        <title>Complete sequence of chromosome of Desulfomonile tiedjei DSM 6799.</title>
        <authorList>
            <person name="Lucas S."/>
            <person name="Copeland A."/>
            <person name="Lapidus A."/>
            <person name="Glavina del Rio T."/>
            <person name="Dalin E."/>
            <person name="Tice H."/>
            <person name="Bruce D."/>
            <person name="Goodwin L."/>
            <person name="Pitluck S."/>
            <person name="Peters L."/>
            <person name="Ovchinnikova G."/>
            <person name="Zeytun A."/>
            <person name="Lu M."/>
            <person name="Kyrpides N."/>
            <person name="Mavromatis K."/>
            <person name="Ivanova N."/>
            <person name="Brettin T."/>
            <person name="Detter J.C."/>
            <person name="Han C."/>
            <person name="Larimer F."/>
            <person name="Land M."/>
            <person name="Hauser L."/>
            <person name="Markowitz V."/>
            <person name="Cheng J.-F."/>
            <person name="Hugenholtz P."/>
            <person name="Woyke T."/>
            <person name="Wu D."/>
            <person name="Spring S."/>
            <person name="Schroeder M."/>
            <person name="Brambilla E."/>
            <person name="Klenk H.-P."/>
            <person name="Eisen J.A."/>
        </authorList>
    </citation>
    <scope>NUCLEOTIDE SEQUENCE [LARGE SCALE GENOMIC DNA]</scope>
    <source>
        <strain evidence="2">ATCC 49306 / DSM 6799 / DCB-1</strain>
    </source>
</reference>
<dbReference type="HOGENOM" id="CLU_1553390_0_0_7"/>
<evidence type="ECO:0008006" key="3">
    <source>
        <dbReference type="Google" id="ProtNLM"/>
    </source>
</evidence>
<dbReference type="eggNOG" id="ENOG5033CXY">
    <property type="taxonomic scope" value="Bacteria"/>
</dbReference>
<dbReference type="KEGG" id="dti:Desti_2146"/>
<dbReference type="OrthoDB" id="5522316at2"/>
<organism evidence="1 2">
    <name type="scientific">Desulfomonile tiedjei (strain ATCC 49306 / DSM 6799 / DCB-1)</name>
    <dbReference type="NCBI Taxonomy" id="706587"/>
    <lineage>
        <taxon>Bacteria</taxon>
        <taxon>Pseudomonadati</taxon>
        <taxon>Thermodesulfobacteriota</taxon>
        <taxon>Desulfomonilia</taxon>
        <taxon>Desulfomonilales</taxon>
        <taxon>Desulfomonilaceae</taxon>
        <taxon>Desulfomonile</taxon>
    </lineage>
</organism>
<accession>I4C5K3</accession>
<evidence type="ECO:0000313" key="1">
    <source>
        <dbReference type="EMBL" id="AFM24844.1"/>
    </source>
</evidence>
<name>I4C5K3_DESTA</name>
<protein>
    <recommendedName>
        <fullName evidence="3">NERD domain-containing protein</fullName>
    </recommendedName>
</protein>
<dbReference type="AlphaFoldDB" id="I4C5K3"/>
<dbReference type="STRING" id="706587.Desti_2146"/>
<evidence type="ECO:0000313" key="2">
    <source>
        <dbReference type="Proteomes" id="UP000006055"/>
    </source>
</evidence>
<dbReference type="RefSeq" id="WP_014809987.1">
    <property type="nucleotide sequence ID" value="NC_018025.1"/>
</dbReference>
<dbReference type="Proteomes" id="UP000006055">
    <property type="component" value="Chromosome"/>
</dbReference>